<comment type="subcellular location">
    <subcellularLocation>
        <location evidence="1">Cell membrane</location>
        <topology evidence="1">Multi-pass membrane protein</topology>
    </subcellularLocation>
</comment>
<dbReference type="EMBL" id="JBETVU010000012">
    <property type="protein sequence ID" value="MES5148981.1"/>
    <property type="molecule type" value="Genomic_DNA"/>
</dbReference>
<keyword evidence="7" id="KW-1185">Reference proteome</keyword>
<feature type="transmembrane region" description="Helical" evidence="5">
    <location>
        <begin position="12"/>
        <end position="30"/>
    </location>
</feature>
<name>A0ABV2B7W7_9LACO</name>
<evidence type="ECO:0000313" key="6">
    <source>
        <dbReference type="EMBL" id="MES5148981.1"/>
    </source>
</evidence>
<dbReference type="SUPFAM" id="SSF90123">
    <property type="entry name" value="ABC transporter transmembrane region"/>
    <property type="match status" value="1"/>
</dbReference>
<evidence type="ECO:0000256" key="4">
    <source>
        <dbReference type="ARBA" id="ARBA00023136"/>
    </source>
</evidence>
<reference evidence="6" key="1">
    <citation type="submission" date="2024-06" db="EMBL/GenBank/DDBJ databases">
        <title>Vaginal Lactobacillus fatty acid response mechanisms reveal a metabolite-targeted strategy for bacterial vaginosis treatment.</title>
        <authorList>
            <person name="Zhu M."/>
            <person name="Blainey P.C."/>
            <person name="Bloom S.M."/>
            <person name="Kwon D.S."/>
        </authorList>
    </citation>
    <scope>NUCLEOTIDE SEQUENCE</scope>
    <source>
        <strain evidence="6">194_F1_1</strain>
    </source>
</reference>
<feature type="transmembrane region" description="Helical" evidence="5">
    <location>
        <begin position="50"/>
        <end position="71"/>
    </location>
</feature>
<accession>A0ABV2B7W7</accession>
<gene>
    <name evidence="6" type="ORF">ABVC42_03435</name>
</gene>
<keyword evidence="3 5" id="KW-1133">Transmembrane helix</keyword>
<evidence type="ECO:0000256" key="2">
    <source>
        <dbReference type="ARBA" id="ARBA00022692"/>
    </source>
</evidence>
<evidence type="ECO:0000256" key="1">
    <source>
        <dbReference type="ARBA" id="ARBA00004651"/>
    </source>
</evidence>
<dbReference type="RefSeq" id="WP_005726250.1">
    <property type="nucleotide sequence ID" value="NZ_CAZZQD010000001.1"/>
</dbReference>
<keyword evidence="4 5" id="KW-0472">Membrane</keyword>
<evidence type="ECO:0000313" key="7">
    <source>
        <dbReference type="Proteomes" id="UP001434419"/>
    </source>
</evidence>
<organism evidence="6 7">
    <name type="scientific">Lactobacillus crispatus</name>
    <dbReference type="NCBI Taxonomy" id="47770"/>
    <lineage>
        <taxon>Bacteria</taxon>
        <taxon>Bacillati</taxon>
        <taxon>Bacillota</taxon>
        <taxon>Bacilli</taxon>
        <taxon>Lactobacillales</taxon>
        <taxon>Lactobacillaceae</taxon>
        <taxon>Lactobacillus</taxon>
    </lineage>
</organism>
<comment type="caution">
    <text evidence="6">The sequence shown here is derived from an EMBL/GenBank/DDBJ whole genome shotgun (WGS) entry which is preliminary data.</text>
</comment>
<dbReference type="Proteomes" id="UP001434419">
    <property type="component" value="Unassembled WGS sequence"/>
</dbReference>
<sequence>MNLKAFIKTNPVRFWLTAIGWIIIPALSITNTYVVQEETNILLSRNWTKFILINVLAFLIMLVDYGVSALVDYQQQAQVQDLNDQVRDKIVKRYYYDGKKHTVAQMHRL</sequence>
<proteinExistence type="predicted"/>
<protein>
    <submittedName>
        <fullName evidence="6">Uncharacterized protein</fullName>
    </submittedName>
</protein>
<evidence type="ECO:0000256" key="3">
    <source>
        <dbReference type="ARBA" id="ARBA00022989"/>
    </source>
</evidence>
<evidence type="ECO:0000256" key="5">
    <source>
        <dbReference type="SAM" id="Phobius"/>
    </source>
</evidence>
<keyword evidence="2 5" id="KW-0812">Transmembrane</keyword>
<dbReference type="InterPro" id="IPR036640">
    <property type="entry name" value="ABC1_TM_sf"/>
</dbReference>